<dbReference type="AlphaFoldDB" id="A0A9W6QSV3"/>
<comment type="caution">
    <text evidence="1">The sequence shown here is derived from an EMBL/GenBank/DDBJ whole genome shotgun (WGS) entry which is preliminary data.</text>
</comment>
<name>A0A9W6QSV3_9PSEU</name>
<evidence type="ECO:0000313" key="2">
    <source>
        <dbReference type="Proteomes" id="UP001165042"/>
    </source>
</evidence>
<keyword evidence="2" id="KW-1185">Reference proteome</keyword>
<dbReference type="Proteomes" id="UP001165042">
    <property type="component" value="Unassembled WGS sequence"/>
</dbReference>
<reference evidence="1" key="1">
    <citation type="submission" date="2023-02" db="EMBL/GenBank/DDBJ databases">
        <title>Actinokineospora globicatena NBRC 15670.</title>
        <authorList>
            <person name="Ichikawa N."/>
            <person name="Sato H."/>
            <person name="Tonouchi N."/>
        </authorList>
    </citation>
    <scope>NUCLEOTIDE SEQUENCE</scope>
    <source>
        <strain evidence="1">NBRC 15670</strain>
    </source>
</reference>
<sequence length="90" mass="9451">MAGAVGGTGGGNRGSIGGVKLSVSLPEVDVQFIDEYLSRFDVATRSSVIQVAIGLLRESAMREEYAQAFAEWDAADDAALWESTVADAAR</sequence>
<gene>
    <name evidence="1" type="ORF">Aglo03_50590</name>
</gene>
<evidence type="ECO:0000313" key="1">
    <source>
        <dbReference type="EMBL" id="GLW94243.1"/>
    </source>
</evidence>
<protein>
    <recommendedName>
        <fullName evidence="3">Ribbon-helix-helix protein, copG family</fullName>
    </recommendedName>
</protein>
<evidence type="ECO:0008006" key="3">
    <source>
        <dbReference type="Google" id="ProtNLM"/>
    </source>
</evidence>
<dbReference type="EMBL" id="BSSD01000008">
    <property type="protein sequence ID" value="GLW94243.1"/>
    <property type="molecule type" value="Genomic_DNA"/>
</dbReference>
<accession>A0A9W6QSV3</accession>
<organism evidence="1 2">
    <name type="scientific">Actinokineospora globicatena</name>
    <dbReference type="NCBI Taxonomy" id="103729"/>
    <lineage>
        <taxon>Bacteria</taxon>
        <taxon>Bacillati</taxon>
        <taxon>Actinomycetota</taxon>
        <taxon>Actinomycetes</taxon>
        <taxon>Pseudonocardiales</taxon>
        <taxon>Pseudonocardiaceae</taxon>
        <taxon>Actinokineospora</taxon>
    </lineage>
</organism>
<proteinExistence type="predicted"/>